<dbReference type="InterPro" id="IPR024775">
    <property type="entry name" value="DinB-like"/>
</dbReference>
<gene>
    <name evidence="2" type="ORF">ABIA69_004575</name>
</gene>
<dbReference type="InterPro" id="IPR034660">
    <property type="entry name" value="DinB/YfiT-like"/>
</dbReference>
<name>A0ABV2PQZ3_9BACI</name>
<dbReference type="SUPFAM" id="SSF109854">
    <property type="entry name" value="DinB/YfiT-like putative metalloenzymes"/>
    <property type="match status" value="1"/>
</dbReference>
<organism evidence="2 3">
    <name type="scientific">Lysinibacillus parviboronicapiens</name>
    <dbReference type="NCBI Taxonomy" id="436516"/>
    <lineage>
        <taxon>Bacteria</taxon>
        <taxon>Bacillati</taxon>
        <taxon>Bacillota</taxon>
        <taxon>Bacilli</taxon>
        <taxon>Bacillales</taxon>
        <taxon>Bacillaceae</taxon>
        <taxon>Lysinibacillus</taxon>
    </lineage>
</organism>
<reference evidence="2 3" key="1">
    <citation type="submission" date="2024-06" db="EMBL/GenBank/DDBJ databases">
        <title>Sorghum-associated microbial communities from plants grown in Nebraska, USA.</title>
        <authorList>
            <person name="Schachtman D."/>
        </authorList>
    </citation>
    <scope>NUCLEOTIDE SEQUENCE [LARGE SCALE GENOMIC DNA]</scope>
    <source>
        <strain evidence="2 3">736</strain>
    </source>
</reference>
<feature type="domain" description="DinB-like" evidence="1">
    <location>
        <begin position="22"/>
        <end position="148"/>
    </location>
</feature>
<keyword evidence="3" id="KW-1185">Reference proteome</keyword>
<protein>
    <recommendedName>
        <fullName evidence="1">DinB-like domain-containing protein</fullName>
    </recommendedName>
</protein>
<accession>A0ABV2PQZ3</accession>
<dbReference type="Pfam" id="PF12867">
    <property type="entry name" value="DinB_2"/>
    <property type="match status" value="1"/>
</dbReference>
<sequence length="153" mass="17897">MNPDKKQILVHYEKSIVWVKNLVNVTEEQWRTPIALGKWSVAEVIGHLIPWDEFVVSKRIPFLFTEDNLPKSPNVKEMNAHAAYSGRLQSKEETIEKFVNGRQHLTNALHHLTDEQWQQSLHIGGSKLTLYRYFSGLMDHDLQHFLQIQKVLK</sequence>
<evidence type="ECO:0000259" key="1">
    <source>
        <dbReference type="Pfam" id="PF12867"/>
    </source>
</evidence>
<dbReference type="Proteomes" id="UP001549363">
    <property type="component" value="Unassembled WGS sequence"/>
</dbReference>
<dbReference type="EMBL" id="JBEPSB010000039">
    <property type="protein sequence ID" value="MET4563378.1"/>
    <property type="molecule type" value="Genomic_DNA"/>
</dbReference>
<evidence type="ECO:0000313" key="3">
    <source>
        <dbReference type="Proteomes" id="UP001549363"/>
    </source>
</evidence>
<proteinExistence type="predicted"/>
<evidence type="ECO:0000313" key="2">
    <source>
        <dbReference type="EMBL" id="MET4563378.1"/>
    </source>
</evidence>
<dbReference type="RefSeq" id="WP_354473227.1">
    <property type="nucleotide sequence ID" value="NZ_JBEPSB010000039.1"/>
</dbReference>
<dbReference type="Gene3D" id="1.20.120.450">
    <property type="entry name" value="dinb family like domain"/>
    <property type="match status" value="1"/>
</dbReference>
<comment type="caution">
    <text evidence="2">The sequence shown here is derived from an EMBL/GenBank/DDBJ whole genome shotgun (WGS) entry which is preliminary data.</text>
</comment>